<accession>A0A0F9NGT3</accession>
<dbReference type="InterPro" id="IPR020022">
    <property type="entry name" value="N-acetyl_sugar_amidoTrfase"/>
</dbReference>
<dbReference type="NCBIfam" id="TIGR03573">
    <property type="entry name" value="WbuX"/>
    <property type="match status" value="1"/>
</dbReference>
<proteinExistence type="predicted"/>
<dbReference type="Gene3D" id="3.40.50.620">
    <property type="entry name" value="HUPs"/>
    <property type="match status" value="1"/>
</dbReference>
<sequence length="424" mass="48439">MYSALWSDTVEKRIRAEACNLDPPLAPTEVKQCTKCIVSNQRPRITFNEQGVCSACQYAEDQRTTVDWRARENELNTLLDKHRKPSGYDVIVPSSGGKDSAMVAHRLKHEYGMHPLCITWAPFIYTEVGRRNFDAFVQSGFDCITMFPNGLIHRKLARLSLEYIGDPFQAFVYGQLCWPMNAASHFNVPLVMAGENGEASYGGDTSANERPCWGNEDWDRVYAKGANIWSLIQIGLDVGALSNGEMREASPFYSLPGNQTEAFRSVYGRGLDCEPEFHWFGYYRQWHPMENFYYVSEKTGFEPNEERSVGTYTKFASIDDKMDNIHKYFSFVKFGIGRCNADASQQVRAGDIDRDEALALVARYDGEFPERHLDECLEYLGMDREQFDRVVERFSMKKKPKTSEEIIDAAAIKYSRCLQNLAAR</sequence>
<protein>
    <recommendedName>
        <fullName evidence="2">N-acetyl sugar amidotransferase</fullName>
    </recommendedName>
</protein>
<name>A0A0F9NGT3_9ZZZZ</name>
<comment type="caution">
    <text evidence="1">The sequence shown here is derived from an EMBL/GenBank/DDBJ whole genome shotgun (WGS) entry which is preliminary data.</text>
</comment>
<dbReference type="SUPFAM" id="SSF52402">
    <property type="entry name" value="Adenine nucleotide alpha hydrolases-like"/>
    <property type="match status" value="1"/>
</dbReference>
<reference evidence="1" key="1">
    <citation type="journal article" date="2015" name="Nature">
        <title>Complex archaea that bridge the gap between prokaryotes and eukaryotes.</title>
        <authorList>
            <person name="Spang A."/>
            <person name="Saw J.H."/>
            <person name="Jorgensen S.L."/>
            <person name="Zaremba-Niedzwiedzka K."/>
            <person name="Martijn J."/>
            <person name="Lind A.E."/>
            <person name="van Eijk R."/>
            <person name="Schleper C."/>
            <person name="Guy L."/>
            <person name="Ettema T.J."/>
        </authorList>
    </citation>
    <scope>NUCLEOTIDE SEQUENCE</scope>
</reference>
<dbReference type="InterPro" id="IPR014729">
    <property type="entry name" value="Rossmann-like_a/b/a_fold"/>
</dbReference>
<organism evidence="1">
    <name type="scientific">marine sediment metagenome</name>
    <dbReference type="NCBI Taxonomy" id="412755"/>
    <lineage>
        <taxon>unclassified sequences</taxon>
        <taxon>metagenomes</taxon>
        <taxon>ecological metagenomes</taxon>
    </lineage>
</organism>
<dbReference type="AlphaFoldDB" id="A0A0F9NGT3"/>
<gene>
    <name evidence="1" type="ORF">LCGC14_1263640</name>
</gene>
<evidence type="ECO:0000313" key="1">
    <source>
        <dbReference type="EMBL" id="KKM87960.1"/>
    </source>
</evidence>
<evidence type="ECO:0008006" key="2">
    <source>
        <dbReference type="Google" id="ProtNLM"/>
    </source>
</evidence>
<dbReference type="EMBL" id="LAZR01007025">
    <property type="protein sequence ID" value="KKM87960.1"/>
    <property type="molecule type" value="Genomic_DNA"/>
</dbReference>